<reference evidence="2" key="1">
    <citation type="journal article" date="2016" name="Genome Announc.">
        <title>Draft genome sequences of fungus Aspergillus calidoustus.</title>
        <authorList>
            <person name="Horn F."/>
            <person name="Linde J."/>
            <person name="Mattern D.J."/>
            <person name="Walther G."/>
            <person name="Guthke R."/>
            <person name="Scherlach K."/>
            <person name="Martin K."/>
            <person name="Brakhage A.A."/>
            <person name="Petzke L."/>
            <person name="Valiante V."/>
        </authorList>
    </citation>
    <scope>NUCLEOTIDE SEQUENCE [LARGE SCALE GENOMIC DNA]</scope>
    <source>
        <strain evidence="2">SF006504</strain>
    </source>
</reference>
<organism evidence="1 2">
    <name type="scientific">Aspergillus calidoustus</name>
    <dbReference type="NCBI Taxonomy" id="454130"/>
    <lineage>
        <taxon>Eukaryota</taxon>
        <taxon>Fungi</taxon>
        <taxon>Dikarya</taxon>
        <taxon>Ascomycota</taxon>
        <taxon>Pezizomycotina</taxon>
        <taxon>Eurotiomycetes</taxon>
        <taxon>Eurotiomycetidae</taxon>
        <taxon>Eurotiales</taxon>
        <taxon>Aspergillaceae</taxon>
        <taxon>Aspergillus</taxon>
        <taxon>Aspergillus subgen. Nidulantes</taxon>
    </lineage>
</organism>
<name>A0A0U4YWY1_ASPCI</name>
<accession>A0A0U4YWY1</accession>
<dbReference type="Proteomes" id="UP000054771">
    <property type="component" value="Unassembled WGS sequence"/>
</dbReference>
<dbReference type="EMBL" id="CDMC01000001">
    <property type="protein sequence ID" value="CEL01493.1"/>
    <property type="molecule type" value="Genomic_DNA"/>
</dbReference>
<dbReference type="AlphaFoldDB" id="A0A0U4YWY1"/>
<gene>
    <name evidence="1" type="ORF">ASPCAL01075</name>
</gene>
<sequence length="127" mass="14507">MTPGSSVQYENRSVRCISYTDCHEGITSGKLSKSRTVSGLINHPSRTSPERRLAEFKVPPAENLCTIHRYQSKHNLAYLPAVLLHRTRRVEARRRRHKATRFMHAKMIVIRVFGSPAWPGQWGVVSV</sequence>
<evidence type="ECO:0000313" key="2">
    <source>
        <dbReference type="Proteomes" id="UP000054771"/>
    </source>
</evidence>
<evidence type="ECO:0000313" key="1">
    <source>
        <dbReference type="EMBL" id="CEL01493.1"/>
    </source>
</evidence>
<keyword evidence="2" id="KW-1185">Reference proteome</keyword>
<proteinExistence type="predicted"/>
<protein>
    <submittedName>
        <fullName evidence="1">Uncharacterized protein</fullName>
    </submittedName>
</protein>